<accession>R7V8F8</accession>
<dbReference type="EMBL" id="AMQN01005525">
    <property type="status" value="NOT_ANNOTATED_CDS"/>
    <property type="molecule type" value="Genomic_DNA"/>
</dbReference>
<organism evidence="4">
    <name type="scientific">Capitella teleta</name>
    <name type="common">Polychaete worm</name>
    <dbReference type="NCBI Taxonomy" id="283909"/>
    <lineage>
        <taxon>Eukaryota</taxon>
        <taxon>Metazoa</taxon>
        <taxon>Spiralia</taxon>
        <taxon>Lophotrochozoa</taxon>
        <taxon>Annelida</taxon>
        <taxon>Polychaeta</taxon>
        <taxon>Sedentaria</taxon>
        <taxon>Scolecida</taxon>
        <taxon>Capitellidae</taxon>
        <taxon>Capitella</taxon>
    </lineage>
</organism>
<dbReference type="SUPFAM" id="SSF49562">
    <property type="entry name" value="C2 domain (Calcium/lipid-binding domain, CaLB)"/>
    <property type="match status" value="1"/>
</dbReference>
<reference evidence="6" key="1">
    <citation type="submission" date="2012-12" db="EMBL/GenBank/DDBJ databases">
        <authorList>
            <person name="Hellsten U."/>
            <person name="Grimwood J."/>
            <person name="Chapman J.A."/>
            <person name="Shapiro H."/>
            <person name="Aerts A."/>
            <person name="Otillar R.P."/>
            <person name="Terry A.Y."/>
            <person name="Boore J.L."/>
            <person name="Simakov O."/>
            <person name="Marletaz F."/>
            <person name="Cho S.-J."/>
            <person name="Edsinger-Gonzales E."/>
            <person name="Havlak P."/>
            <person name="Kuo D.-H."/>
            <person name="Larsson T."/>
            <person name="Lv J."/>
            <person name="Arendt D."/>
            <person name="Savage R."/>
            <person name="Osoegawa K."/>
            <person name="de Jong P."/>
            <person name="Lindberg D.R."/>
            <person name="Seaver E.C."/>
            <person name="Weisblat D.A."/>
            <person name="Putnam N.H."/>
            <person name="Grigoriev I.V."/>
            <person name="Rokhsar D.S."/>
        </authorList>
    </citation>
    <scope>NUCLEOTIDE SEQUENCE</scope>
    <source>
        <strain evidence="6">I ESC-2004</strain>
    </source>
</reference>
<keyword evidence="2" id="KW-0472">Membrane</keyword>
<dbReference type="OMA" id="SWAFKDC"/>
<reference evidence="4 6" key="2">
    <citation type="journal article" date="2013" name="Nature">
        <title>Insights into bilaterian evolution from three spiralian genomes.</title>
        <authorList>
            <person name="Simakov O."/>
            <person name="Marletaz F."/>
            <person name="Cho S.J."/>
            <person name="Edsinger-Gonzales E."/>
            <person name="Havlak P."/>
            <person name="Hellsten U."/>
            <person name="Kuo D.H."/>
            <person name="Larsson T."/>
            <person name="Lv J."/>
            <person name="Arendt D."/>
            <person name="Savage R."/>
            <person name="Osoegawa K."/>
            <person name="de Jong P."/>
            <person name="Grimwood J."/>
            <person name="Chapman J.A."/>
            <person name="Shapiro H."/>
            <person name="Aerts A."/>
            <person name="Otillar R.P."/>
            <person name="Terry A.Y."/>
            <person name="Boore J.L."/>
            <person name="Grigoriev I.V."/>
            <person name="Lindberg D.R."/>
            <person name="Seaver E.C."/>
            <person name="Weisblat D.A."/>
            <person name="Putnam N.H."/>
            <person name="Rokhsar D.S."/>
        </authorList>
    </citation>
    <scope>NUCLEOTIDE SEQUENCE</scope>
    <source>
        <strain evidence="4 6">I ESC-2004</strain>
    </source>
</reference>
<dbReference type="Pfam" id="PF18696">
    <property type="entry name" value="SMP_C2CD2L"/>
    <property type="match status" value="1"/>
</dbReference>
<dbReference type="OrthoDB" id="9976063at2759"/>
<dbReference type="Pfam" id="PF00168">
    <property type="entry name" value="C2"/>
    <property type="match status" value="1"/>
</dbReference>
<dbReference type="InterPro" id="IPR039934">
    <property type="entry name" value="C2CD2/C2CD2L"/>
</dbReference>
<dbReference type="HOGENOM" id="CLU_341711_0_0_1"/>
<dbReference type="CDD" id="cd08678">
    <property type="entry name" value="C2_C21orf25-like"/>
    <property type="match status" value="1"/>
</dbReference>
<dbReference type="SMART" id="SM00239">
    <property type="entry name" value="C2"/>
    <property type="match status" value="1"/>
</dbReference>
<reference evidence="5" key="3">
    <citation type="submission" date="2015-06" db="UniProtKB">
        <authorList>
            <consortium name="EnsemblMetazoa"/>
        </authorList>
    </citation>
    <scope>IDENTIFICATION</scope>
</reference>
<dbReference type="PANTHER" id="PTHR21119">
    <property type="entry name" value="C2 DOMAIN-CONTAINING PROTEIN"/>
    <property type="match status" value="1"/>
</dbReference>
<evidence type="ECO:0000256" key="2">
    <source>
        <dbReference type="SAM" id="Phobius"/>
    </source>
</evidence>
<dbReference type="EnsemblMetazoa" id="CapteT219768">
    <property type="protein sequence ID" value="CapteP219768"/>
    <property type="gene ID" value="CapteG219768"/>
</dbReference>
<dbReference type="PROSITE" id="PS50004">
    <property type="entry name" value="C2"/>
    <property type="match status" value="1"/>
</dbReference>
<evidence type="ECO:0000313" key="4">
    <source>
        <dbReference type="EMBL" id="ELU12045.1"/>
    </source>
</evidence>
<feature type="domain" description="C2" evidence="3">
    <location>
        <begin position="351"/>
        <end position="472"/>
    </location>
</feature>
<dbReference type="InterPro" id="IPR000008">
    <property type="entry name" value="C2_dom"/>
</dbReference>
<dbReference type="Proteomes" id="UP000014760">
    <property type="component" value="Unassembled WGS sequence"/>
</dbReference>
<feature type="compositionally biased region" description="Basic residues" evidence="1">
    <location>
        <begin position="750"/>
        <end position="759"/>
    </location>
</feature>
<keyword evidence="2" id="KW-0812">Transmembrane</keyword>
<gene>
    <name evidence="4" type="ORF">CAPTEDRAFT_219768</name>
</gene>
<dbReference type="AlphaFoldDB" id="R7V8F8"/>
<feature type="transmembrane region" description="Helical" evidence="2">
    <location>
        <begin position="44"/>
        <end position="64"/>
    </location>
</feature>
<dbReference type="InterPro" id="IPR035892">
    <property type="entry name" value="C2_domain_sf"/>
</dbReference>
<dbReference type="InterPro" id="IPR040885">
    <property type="entry name" value="SMP_C2CD2L"/>
</dbReference>
<feature type="compositionally biased region" description="Basic residues" evidence="1">
    <location>
        <begin position="679"/>
        <end position="690"/>
    </location>
</feature>
<sequence length="830" mass="91540">MADITLKLIWYRLGESYKNVGVKYDRFLEWCEDFSWSRVDILDMLFLGWLLLAFVVVAAINLYLRFFGLPKYRKGRLTTTGPVSLVTGAEKADWLNAVIAWIHGHYRNTPEIIDTWLRALSEEAKHHAVGEYQMRFDRIQSGCPPPRITKVATDASSPDSMTVRADVECSECVLQVALIQQTATSVKVSNCDVSLTKLSGQLRLHGTCVNEEIQLAVGFVAPPQMTVTAKPRNYDANLDQRLVENMVRSAVAGALLNMALPSHGGFPTFFAASHLKANGSGPLHNQQQQQHSQAAMAQPLSMPSPSQHGSARLRRNQHKSPVLGTLSLVGSVSNNAPTARASRVHEAPIQPSSMTPVSAAPGSKSLQGRRLLVKVIKANGLGDKDFGNADPYCVVLLDEPIQKHTTSVVRNTVNPFWDEHFIFFLDDLSRQVQFEVYSHGKAIEDEFMGRAFVLMDELRRMPSSRQIIPLTGRPRAATSTSGSITVEFLFMEGPHDSQVSPKRRIETSRMMVEGGTMVTTTTTTTEKPKDHQMLNSPFHHDMPSQIEKTDLLSRGPGGVGSMQSDYPYARQSTLGAHDAALNASQGSGVTEAALRELDGAPSPVQKPKSTTLIITSVQRDSSTLPSIQTNDLSPYDDGGRDDDSMRASVSTLLDDPSPPPPMRKPRAEVKKSKSFASTLKKRFARPKKSRSQSADRAQTSSLREGSLLKPPSHQQQQQQHRTDDDLDQGEFADGRMRKSRSHSFSSSLRKLFKGGKKGSGRKDASRESSLSRLSGRNDASREGSIGIQNSPDMSYNNRDLRHSTPTPDYDQSNYPYSMSVPQGASPLYDH</sequence>
<feature type="region of interest" description="Disordered" evidence="1">
    <location>
        <begin position="616"/>
        <end position="830"/>
    </location>
</feature>
<keyword evidence="6" id="KW-1185">Reference proteome</keyword>
<feature type="region of interest" description="Disordered" evidence="1">
    <location>
        <begin position="277"/>
        <end position="316"/>
    </location>
</feature>
<feature type="compositionally biased region" description="Polar residues" evidence="1">
    <location>
        <begin position="691"/>
        <end position="703"/>
    </location>
</feature>
<dbReference type="Gene3D" id="2.60.40.150">
    <property type="entry name" value="C2 domain"/>
    <property type="match status" value="1"/>
</dbReference>
<feature type="compositionally biased region" description="Low complexity" evidence="1">
    <location>
        <begin position="286"/>
        <end position="298"/>
    </location>
</feature>
<evidence type="ECO:0000256" key="1">
    <source>
        <dbReference type="SAM" id="MobiDB-lite"/>
    </source>
</evidence>
<dbReference type="PANTHER" id="PTHR21119:SF5">
    <property type="entry name" value="C2 DOMAIN-CONTAINING PROTEIN"/>
    <property type="match status" value="1"/>
</dbReference>
<feature type="compositionally biased region" description="Polar residues" evidence="1">
    <location>
        <begin position="786"/>
        <end position="822"/>
    </location>
</feature>
<evidence type="ECO:0000313" key="6">
    <source>
        <dbReference type="Proteomes" id="UP000014760"/>
    </source>
</evidence>
<feature type="compositionally biased region" description="Polar residues" evidence="1">
    <location>
        <begin position="616"/>
        <end position="632"/>
    </location>
</feature>
<dbReference type="STRING" id="283909.R7V8F8"/>
<protein>
    <recommendedName>
        <fullName evidence="3">C2 domain-containing protein</fullName>
    </recommendedName>
</protein>
<dbReference type="EMBL" id="KB296213">
    <property type="protein sequence ID" value="ELU12045.1"/>
    <property type="molecule type" value="Genomic_DNA"/>
</dbReference>
<keyword evidence="2" id="KW-1133">Transmembrane helix</keyword>
<dbReference type="CDD" id="cd21664">
    <property type="entry name" value="SMP_C2CD2-like"/>
    <property type="match status" value="1"/>
</dbReference>
<proteinExistence type="predicted"/>
<name>R7V8F8_CAPTE</name>
<evidence type="ECO:0000313" key="5">
    <source>
        <dbReference type="EnsemblMetazoa" id="CapteP219768"/>
    </source>
</evidence>
<evidence type="ECO:0000259" key="3">
    <source>
        <dbReference type="PROSITE" id="PS50004"/>
    </source>
</evidence>